<keyword evidence="1" id="KW-0472">Membrane</keyword>
<evidence type="ECO:0000313" key="3">
    <source>
        <dbReference type="EMBL" id="BBH18352.1"/>
    </source>
</evidence>
<keyword evidence="4" id="KW-1185">Reference proteome</keyword>
<feature type="transmembrane region" description="Helical" evidence="1">
    <location>
        <begin position="18"/>
        <end position="37"/>
    </location>
</feature>
<organism evidence="3 4">
    <name type="scientific">Nocardioides baekrokdamisoli</name>
    <dbReference type="NCBI Taxonomy" id="1804624"/>
    <lineage>
        <taxon>Bacteria</taxon>
        <taxon>Bacillati</taxon>
        <taxon>Actinomycetota</taxon>
        <taxon>Actinomycetes</taxon>
        <taxon>Propionibacteriales</taxon>
        <taxon>Nocardioidaceae</taxon>
        <taxon>Nocardioides</taxon>
    </lineage>
</organism>
<dbReference type="Pfam" id="PF10756">
    <property type="entry name" value="bPH_6"/>
    <property type="match status" value="1"/>
</dbReference>
<evidence type="ECO:0000313" key="4">
    <source>
        <dbReference type="Proteomes" id="UP000271573"/>
    </source>
</evidence>
<dbReference type="KEGG" id="nbe:Back2_26390"/>
<name>A0A3G9IJK8_9ACTN</name>
<evidence type="ECO:0000256" key="1">
    <source>
        <dbReference type="SAM" id="Phobius"/>
    </source>
</evidence>
<dbReference type="AlphaFoldDB" id="A0A3G9IJK8"/>
<proteinExistence type="predicted"/>
<dbReference type="Proteomes" id="UP000271573">
    <property type="component" value="Chromosome"/>
</dbReference>
<gene>
    <name evidence="3" type="ORF">Back2_26390</name>
</gene>
<feature type="transmembrane region" description="Helical" evidence="1">
    <location>
        <begin position="49"/>
        <end position="70"/>
    </location>
</feature>
<dbReference type="EMBL" id="AP019307">
    <property type="protein sequence ID" value="BBH18352.1"/>
    <property type="molecule type" value="Genomic_DNA"/>
</dbReference>
<reference evidence="3 4" key="1">
    <citation type="submission" date="2018-11" db="EMBL/GenBank/DDBJ databases">
        <title>Complete genome sequence of Nocardioides baekrokdamisoli strain KCTC 39748.</title>
        <authorList>
            <person name="Kang S.W."/>
            <person name="Lee K.C."/>
            <person name="Kim K.K."/>
            <person name="Kim J.S."/>
            <person name="Kim D.S."/>
            <person name="Ko S.H."/>
            <person name="Yang S.H."/>
            <person name="Shin Y.K."/>
            <person name="Lee J.S."/>
        </authorList>
    </citation>
    <scope>NUCLEOTIDE SEQUENCE [LARGE SCALE GENOMIC DNA]</scope>
    <source>
        <strain evidence="3 4">KCTC 39748</strain>
    </source>
</reference>
<accession>A0A3G9IJK8</accession>
<feature type="domain" description="Low molecular weight protein antigen 6 PH" evidence="2">
    <location>
        <begin position="71"/>
        <end position="140"/>
    </location>
</feature>
<keyword evidence="1" id="KW-0812">Transmembrane</keyword>
<evidence type="ECO:0000259" key="2">
    <source>
        <dbReference type="Pfam" id="PF10756"/>
    </source>
</evidence>
<protein>
    <recommendedName>
        <fullName evidence="2">Low molecular weight protein antigen 6 PH domain-containing protein</fullName>
    </recommendedName>
</protein>
<keyword evidence="1" id="KW-1133">Transmembrane helix</keyword>
<dbReference type="OrthoDB" id="3824918at2"/>
<dbReference type="InterPro" id="IPR019692">
    <property type="entry name" value="CFP-6_PH"/>
</dbReference>
<sequence>MPADSDLPRTFRPMGPRIVGIIVVVALLAFSVFIWFAGFTAKTRSEFTALQIATLIGIGGLIVAVLYALVRSRVTATQAGLIVVNGYRKRAFVWAQVVAVRLPSGAPWVTLDLVDGSTCPAMGIQSSDGDHARAQVRQLRALLEAHSAPSA</sequence>